<reference evidence="9 10" key="1">
    <citation type="submission" date="2018-07" db="EMBL/GenBank/DDBJ databases">
        <title>Venubactetium sediminum gen. nov., sp. nov., isolated from a marine solar saltern.</title>
        <authorList>
            <person name="Wang S."/>
        </authorList>
    </citation>
    <scope>NUCLEOTIDE SEQUENCE [LARGE SCALE GENOMIC DNA]</scope>
    <source>
        <strain evidence="9 10">WD2A32</strain>
    </source>
</reference>
<comment type="caution">
    <text evidence="9">The sequence shown here is derived from an EMBL/GenBank/DDBJ whole genome shotgun (WGS) entry which is preliminary data.</text>
</comment>
<keyword evidence="5 7" id="KW-0808">Transferase</keyword>
<dbReference type="SUPFAM" id="SSF53335">
    <property type="entry name" value="S-adenosyl-L-methionine-dependent methyltransferases"/>
    <property type="match status" value="1"/>
</dbReference>
<evidence type="ECO:0000256" key="4">
    <source>
        <dbReference type="ARBA" id="ARBA00022603"/>
    </source>
</evidence>
<proteinExistence type="inferred from homology"/>
<keyword evidence="10" id="KW-1185">Reference proteome</keyword>
<feature type="chain" id="PRO_5016778647" description="Protein-L-isoaspartate O-methyltransferase" evidence="8">
    <location>
        <begin position="21"/>
        <end position="242"/>
    </location>
</feature>
<evidence type="ECO:0000256" key="6">
    <source>
        <dbReference type="ARBA" id="ARBA00022691"/>
    </source>
</evidence>
<dbReference type="CDD" id="cd02440">
    <property type="entry name" value="AdoMet_MTases"/>
    <property type="match status" value="1"/>
</dbReference>
<dbReference type="HAMAP" id="MF_00090">
    <property type="entry name" value="PIMT"/>
    <property type="match status" value="1"/>
</dbReference>
<dbReference type="GO" id="GO:0030091">
    <property type="term" value="P:protein repair"/>
    <property type="evidence" value="ECO:0007669"/>
    <property type="project" value="UniProtKB-UniRule"/>
</dbReference>
<evidence type="ECO:0000256" key="3">
    <source>
        <dbReference type="ARBA" id="ARBA00022490"/>
    </source>
</evidence>
<dbReference type="Proteomes" id="UP000253941">
    <property type="component" value="Unassembled WGS sequence"/>
</dbReference>
<comment type="function">
    <text evidence="7">Catalyzes the methyl esterification of L-isoaspartyl residues in peptides and proteins that result from spontaneous decomposition of normal L-aspartyl and L-asparaginyl residues. It plays a role in the repair and/or degradation of damaged proteins.</text>
</comment>
<keyword evidence="8" id="KW-0732">Signal</keyword>
<name>A0A369THE3_9PROT</name>
<gene>
    <name evidence="7" type="primary">pcm</name>
    <name evidence="9" type="ORF">DRB17_03660</name>
</gene>
<comment type="caution">
    <text evidence="7">Lacks conserved residue(s) required for the propagation of feature annotation.</text>
</comment>
<keyword evidence="3 7" id="KW-0963">Cytoplasm</keyword>
<evidence type="ECO:0000256" key="1">
    <source>
        <dbReference type="ARBA" id="ARBA00004496"/>
    </source>
</evidence>
<keyword evidence="6 7" id="KW-0949">S-adenosyl-L-methionine</keyword>
<accession>A0A369THE3</accession>
<dbReference type="EMBL" id="QPMH01000002">
    <property type="protein sequence ID" value="RDD63547.1"/>
    <property type="molecule type" value="Genomic_DNA"/>
</dbReference>
<organism evidence="9 10">
    <name type="scientific">Ferruginivarius sediminum</name>
    <dbReference type="NCBI Taxonomy" id="2661937"/>
    <lineage>
        <taxon>Bacteria</taxon>
        <taxon>Pseudomonadati</taxon>
        <taxon>Pseudomonadota</taxon>
        <taxon>Alphaproteobacteria</taxon>
        <taxon>Rhodospirillales</taxon>
        <taxon>Rhodospirillaceae</taxon>
        <taxon>Ferruginivarius</taxon>
    </lineage>
</organism>
<comment type="catalytic activity">
    <reaction evidence="7">
        <text>[protein]-L-isoaspartate + S-adenosyl-L-methionine = [protein]-L-isoaspartate alpha-methyl ester + S-adenosyl-L-homocysteine</text>
        <dbReference type="Rhea" id="RHEA:12705"/>
        <dbReference type="Rhea" id="RHEA-COMP:12143"/>
        <dbReference type="Rhea" id="RHEA-COMP:12144"/>
        <dbReference type="ChEBI" id="CHEBI:57856"/>
        <dbReference type="ChEBI" id="CHEBI:59789"/>
        <dbReference type="ChEBI" id="CHEBI:90596"/>
        <dbReference type="ChEBI" id="CHEBI:90598"/>
        <dbReference type="EC" id="2.1.1.77"/>
    </reaction>
</comment>
<dbReference type="NCBIfam" id="TIGR00080">
    <property type="entry name" value="pimt"/>
    <property type="match status" value="1"/>
</dbReference>
<dbReference type="GO" id="GO:0032259">
    <property type="term" value="P:methylation"/>
    <property type="evidence" value="ECO:0007669"/>
    <property type="project" value="UniProtKB-KW"/>
</dbReference>
<evidence type="ECO:0000256" key="8">
    <source>
        <dbReference type="SAM" id="SignalP"/>
    </source>
</evidence>
<sequence length="242" mass="26095">MLRWIVLAAAVLWAAPQASADEFAEARQQMLLGIAAQTEAAAPLTGVEEIDERVLDAMASVPRHLFVPGPLQPFAYLPTPLPLGYGQNLASPYLVALMTHLADIQPSDRVFETGTGAGYHAAVIARLAEKVVSVEVVPEIADEARIHLARARAGNVETHIGDGYYGWPEGAPYDVILVKEALDHVPDPLMKQLAPGGRLVLPLGPLDDAQELTVIRKGPDGEVRRRQVLSVRFSPLQGGQRL</sequence>
<dbReference type="AlphaFoldDB" id="A0A369THE3"/>
<dbReference type="InterPro" id="IPR000682">
    <property type="entry name" value="PCMT"/>
</dbReference>
<dbReference type="EC" id="2.1.1.77" evidence="7"/>
<dbReference type="GO" id="GO:0004719">
    <property type="term" value="F:protein-L-isoaspartate (D-aspartate) O-methyltransferase activity"/>
    <property type="evidence" value="ECO:0007669"/>
    <property type="project" value="UniProtKB-UniRule"/>
</dbReference>
<comment type="subcellular location">
    <subcellularLocation>
        <location evidence="1 7">Cytoplasm</location>
    </subcellularLocation>
</comment>
<evidence type="ECO:0000256" key="2">
    <source>
        <dbReference type="ARBA" id="ARBA00005369"/>
    </source>
</evidence>
<dbReference type="RefSeq" id="WP_114580802.1">
    <property type="nucleotide sequence ID" value="NZ_QPMH01000002.1"/>
</dbReference>
<dbReference type="InterPro" id="IPR029063">
    <property type="entry name" value="SAM-dependent_MTases_sf"/>
</dbReference>
<dbReference type="NCBIfam" id="NF001453">
    <property type="entry name" value="PRK00312.1"/>
    <property type="match status" value="1"/>
</dbReference>
<dbReference type="PROSITE" id="PS01279">
    <property type="entry name" value="PCMT"/>
    <property type="match status" value="1"/>
</dbReference>
<keyword evidence="4 7" id="KW-0489">Methyltransferase</keyword>
<protein>
    <recommendedName>
        <fullName evidence="7">Protein-L-isoaspartate O-methyltransferase</fullName>
        <ecNumber evidence="7">2.1.1.77</ecNumber>
    </recommendedName>
    <alternativeName>
        <fullName evidence="7">L-isoaspartyl protein carboxyl methyltransferase</fullName>
    </alternativeName>
    <alternativeName>
        <fullName evidence="7">Protein L-isoaspartyl methyltransferase</fullName>
    </alternativeName>
    <alternativeName>
        <fullName evidence="7">Protein-beta-aspartate methyltransferase</fullName>
        <shortName evidence="7">PIMT</shortName>
    </alternativeName>
</protein>
<evidence type="ECO:0000313" key="9">
    <source>
        <dbReference type="EMBL" id="RDD63547.1"/>
    </source>
</evidence>
<dbReference type="PANTHER" id="PTHR11579">
    <property type="entry name" value="PROTEIN-L-ISOASPARTATE O-METHYLTRANSFERASE"/>
    <property type="match status" value="1"/>
</dbReference>
<evidence type="ECO:0000256" key="7">
    <source>
        <dbReference type="HAMAP-Rule" id="MF_00090"/>
    </source>
</evidence>
<dbReference type="Pfam" id="PF01135">
    <property type="entry name" value="PCMT"/>
    <property type="match status" value="1"/>
</dbReference>
<comment type="similarity">
    <text evidence="2 7">Belongs to the methyltransferase superfamily. L-isoaspartyl/D-aspartyl protein methyltransferase family.</text>
</comment>
<dbReference type="PANTHER" id="PTHR11579:SF0">
    <property type="entry name" value="PROTEIN-L-ISOASPARTATE(D-ASPARTATE) O-METHYLTRANSFERASE"/>
    <property type="match status" value="1"/>
</dbReference>
<feature type="signal peptide" evidence="8">
    <location>
        <begin position="1"/>
        <end position="20"/>
    </location>
</feature>
<dbReference type="Gene3D" id="3.40.50.150">
    <property type="entry name" value="Vaccinia Virus protein VP39"/>
    <property type="match status" value="1"/>
</dbReference>
<evidence type="ECO:0000313" key="10">
    <source>
        <dbReference type="Proteomes" id="UP000253941"/>
    </source>
</evidence>
<dbReference type="GO" id="GO:0005737">
    <property type="term" value="C:cytoplasm"/>
    <property type="evidence" value="ECO:0007669"/>
    <property type="project" value="UniProtKB-SubCell"/>
</dbReference>
<evidence type="ECO:0000256" key="5">
    <source>
        <dbReference type="ARBA" id="ARBA00022679"/>
    </source>
</evidence>